<name>A0A699KYV5_TANCI</name>
<reference evidence="2" key="1">
    <citation type="journal article" date="2019" name="Sci. Rep.">
        <title>Draft genome of Tanacetum cinerariifolium, the natural source of mosquito coil.</title>
        <authorList>
            <person name="Yamashiro T."/>
            <person name="Shiraishi A."/>
            <person name="Satake H."/>
            <person name="Nakayama K."/>
        </authorList>
    </citation>
    <scope>NUCLEOTIDE SEQUENCE</scope>
</reference>
<sequence>KVLLDDFEVVGNGKGKEILYDFEAMGNSKGKVLSDDFEDVGKDKGKGDGYPTLGDSSSVH</sequence>
<dbReference type="EMBL" id="BKCJ010549900">
    <property type="protein sequence ID" value="GFB09024.1"/>
    <property type="molecule type" value="Genomic_DNA"/>
</dbReference>
<protein>
    <submittedName>
        <fullName evidence="2">Uncharacterized protein</fullName>
    </submittedName>
</protein>
<accession>A0A699KYV5</accession>
<feature type="non-terminal residue" evidence="2">
    <location>
        <position position="1"/>
    </location>
</feature>
<comment type="caution">
    <text evidence="2">The sequence shown here is derived from an EMBL/GenBank/DDBJ whole genome shotgun (WGS) entry which is preliminary data.</text>
</comment>
<dbReference type="AlphaFoldDB" id="A0A699KYV5"/>
<evidence type="ECO:0000313" key="2">
    <source>
        <dbReference type="EMBL" id="GFB09024.1"/>
    </source>
</evidence>
<evidence type="ECO:0000256" key="1">
    <source>
        <dbReference type="SAM" id="MobiDB-lite"/>
    </source>
</evidence>
<organism evidence="2">
    <name type="scientific">Tanacetum cinerariifolium</name>
    <name type="common">Dalmatian daisy</name>
    <name type="synonym">Chrysanthemum cinerariifolium</name>
    <dbReference type="NCBI Taxonomy" id="118510"/>
    <lineage>
        <taxon>Eukaryota</taxon>
        <taxon>Viridiplantae</taxon>
        <taxon>Streptophyta</taxon>
        <taxon>Embryophyta</taxon>
        <taxon>Tracheophyta</taxon>
        <taxon>Spermatophyta</taxon>
        <taxon>Magnoliopsida</taxon>
        <taxon>eudicotyledons</taxon>
        <taxon>Gunneridae</taxon>
        <taxon>Pentapetalae</taxon>
        <taxon>asterids</taxon>
        <taxon>campanulids</taxon>
        <taxon>Asterales</taxon>
        <taxon>Asteraceae</taxon>
        <taxon>Asteroideae</taxon>
        <taxon>Anthemideae</taxon>
        <taxon>Anthemidinae</taxon>
        <taxon>Tanacetum</taxon>
    </lineage>
</organism>
<gene>
    <name evidence="2" type="ORF">Tci_680995</name>
</gene>
<feature type="region of interest" description="Disordered" evidence="1">
    <location>
        <begin position="33"/>
        <end position="60"/>
    </location>
</feature>
<proteinExistence type="predicted"/>